<keyword evidence="10" id="KW-1185">Reference proteome</keyword>
<comment type="similarity">
    <text evidence="2 5">Belongs to the GRF family.</text>
</comment>
<feature type="compositionally biased region" description="Polar residues" evidence="6">
    <location>
        <begin position="236"/>
        <end position="247"/>
    </location>
</feature>
<dbReference type="EMBL" id="JACGCM010002193">
    <property type="protein sequence ID" value="KAF6143739.1"/>
    <property type="molecule type" value="Genomic_DNA"/>
</dbReference>
<evidence type="ECO:0000256" key="6">
    <source>
        <dbReference type="SAM" id="MobiDB-lite"/>
    </source>
</evidence>
<organism evidence="9 10">
    <name type="scientific">Kingdonia uniflora</name>
    <dbReference type="NCBI Taxonomy" id="39325"/>
    <lineage>
        <taxon>Eukaryota</taxon>
        <taxon>Viridiplantae</taxon>
        <taxon>Streptophyta</taxon>
        <taxon>Embryophyta</taxon>
        <taxon>Tracheophyta</taxon>
        <taxon>Spermatophyta</taxon>
        <taxon>Magnoliopsida</taxon>
        <taxon>Ranunculales</taxon>
        <taxon>Circaeasteraceae</taxon>
        <taxon>Kingdonia</taxon>
    </lineage>
</organism>
<keyword evidence="5" id="KW-0010">Activator</keyword>
<evidence type="ECO:0000256" key="3">
    <source>
        <dbReference type="ARBA" id="ARBA00023242"/>
    </source>
</evidence>
<keyword evidence="5" id="KW-0804">Transcription</keyword>
<name>A0A7J7LME8_9MAGN</name>
<feature type="compositionally biased region" description="Low complexity" evidence="6">
    <location>
        <begin position="466"/>
        <end position="484"/>
    </location>
</feature>
<dbReference type="Pfam" id="PF08879">
    <property type="entry name" value="WRC"/>
    <property type="match status" value="1"/>
</dbReference>
<keyword evidence="3 4" id="KW-0539">Nucleus</keyword>
<feature type="short sequence motif" description="Bipartite nuclear localization signal" evidence="4">
    <location>
        <begin position="190"/>
        <end position="197"/>
    </location>
</feature>
<dbReference type="PROSITE" id="PS51666">
    <property type="entry name" value="QLQ"/>
    <property type="match status" value="1"/>
</dbReference>
<dbReference type="GO" id="GO:0005634">
    <property type="term" value="C:nucleus"/>
    <property type="evidence" value="ECO:0007669"/>
    <property type="project" value="UniProtKB-SubCell"/>
</dbReference>
<dbReference type="PANTHER" id="PTHR31602">
    <property type="entry name" value="GROWTH-REGULATING FACTOR 5"/>
    <property type="match status" value="1"/>
</dbReference>
<dbReference type="Pfam" id="PF08880">
    <property type="entry name" value="QLQ"/>
    <property type="match status" value="1"/>
</dbReference>
<evidence type="ECO:0000256" key="4">
    <source>
        <dbReference type="PROSITE-ProRule" id="PRU01002"/>
    </source>
</evidence>
<comment type="caution">
    <text evidence="9">The sequence shown here is derived from an EMBL/GenBank/DDBJ whole genome shotgun (WGS) entry which is preliminary data.</text>
</comment>
<dbReference type="GO" id="GO:0006355">
    <property type="term" value="P:regulation of DNA-templated transcription"/>
    <property type="evidence" value="ECO:0007669"/>
    <property type="project" value="InterPro"/>
</dbReference>
<dbReference type="InterPro" id="IPR031137">
    <property type="entry name" value="GRF"/>
</dbReference>
<comment type="domain">
    <text evidence="5">The QLQ domain and WRC domain may be involved in protein-protein interaction and DNA-binding, respectively.</text>
</comment>
<evidence type="ECO:0000259" key="7">
    <source>
        <dbReference type="PROSITE" id="PS51666"/>
    </source>
</evidence>
<evidence type="ECO:0000256" key="2">
    <source>
        <dbReference type="ARBA" id="ARBA00008122"/>
    </source>
</evidence>
<proteinExistence type="inferred from homology"/>
<dbReference type="GO" id="GO:0032502">
    <property type="term" value="P:developmental process"/>
    <property type="evidence" value="ECO:0007669"/>
    <property type="project" value="InterPro"/>
</dbReference>
<feature type="domain" description="QLQ" evidence="7">
    <location>
        <begin position="97"/>
        <end position="132"/>
    </location>
</feature>
<feature type="compositionally biased region" description="Low complexity" evidence="6">
    <location>
        <begin position="207"/>
        <end position="218"/>
    </location>
</feature>
<dbReference type="OrthoDB" id="1937002at2759"/>
<feature type="short sequence motif" description="Bipartite nuclear localization signal" evidence="4">
    <location>
        <begin position="162"/>
        <end position="172"/>
    </location>
</feature>
<dbReference type="InterPro" id="IPR014977">
    <property type="entry name" value="WRC_dom"/>
</dbReference>
<evidence type="ECO:0000313" key="9">
    <source>
        <dbReference type="EMBL" id="KAF6143739.1"/>
    </source>
</evidence>
<reference evidence="9 10" key="1">
    <citation type="journal article" date="2020" name="IScience">
        <title>Genome Sequencing of the Endangered Kingdonia uniflora (Circaeasteraceae, Ranunculales) Reveals Potential Mechanisms of Evolutionary Specialization.</title>
        <authorList>
            <person name="Sun Y."/>
            <person name="Deng T."/>
            <person name="Zhang A."/>
            <person name="Moore M.J."/>
            <person name="Landis J.B."/>
            <person name="Lin N."/>
            <person name="Zhang H."/>
            <person name="Zhang X."/>
            <person name="Huang J."/>
            <person name="Zhang X."/>
            <person name="Sun H."/>
            <person name="Wang H."/>
        </authorList>
    </citation>
    <scope>NUCLEOTIDE SEQUENCE [LARGE SCALE GENOMIC DNA]</scope>
    <source>
        <strain evidence="9">TB1705</strain>
        <tissue evidence="9">Leaf</tissue>
    </source>
</reference>
<dbReference type="GO" id="GO:0005524">
    <property type="term" value="F:ATP binding"/>
    <property type="evidence" value="ECO:0007669"/>
    <property type="project" value="UniProtKB-UniRule"/>
</dbReference>
<dbReference type="PROSITE" id="PS51667">
    <property type="entry name" value="WRC"/>
    <property type="match status" value="1"/>
</dbReference>
<feature type="compositionally biased region" description="Low complexity" evidence="6">
    <location>
        <begin position="439"/>
        <end position="449"/>
    </location>
</feature>
<evidence type="ECO:0000259" key="8">
    <source>
        <dbReference type="PROSITE" id="PS51667"/>
    </source>
</evidence>
<dbReference type="InterPro" id="IPR014978">
    <property type="entry name" value="Gln-Leu-Gln_QLQ"/>
</dbReference>
<protein>
    <recommendedName>
        <fullName evidence="5">Growth-regulating factor</fullName>
    </recommendedName>
</protein>
<comment type="function">
    <text evidence="5">Transcription activator.</text>
</comment>
<dbReference type="AlphaFoldDB" id="A0A7J7LME8"/>
<feature type="region of interest" description="Disordered" evidence="6">
    <location>
        <begin position="391"/>
        <end position="484"/>
    </location>
</feature>
<feature type="region of interest" description="Disordered" evidence="6">
    <location>
        <begin position="207"/>
        <end position="250"/>
    </location>
</feature>
<evidence type="ECO:0000256" key="5">
    <source>
        <dbReference type="RuleBase" id="RU367127"/>
    </source>
</evidence>
<feature type="domain" description="WRC" evidence="8">
    <location>
        <begin position="157"/>
        <end position="201"/>
    </location>
</feature>
<dbReference type="SMART" id="SM00951">
    <property type="entry name" value="QLQ"/>
    <property type="match status" value="1"/>
</dbReference>
<dbReference type="GO" id="GO:0006351">
    <property type="term" value="P:DNA-templated transcription"/>
    <property type="evidence" value="ECO:0007669"/>
    <property type="project" value="UniProtKB-UniRule"/>
</dbReference>
<dbReference type="PANTHER" id="PTHR31602:SF101">
    <property type="entry name" value="GROWTH-REGULATING FACTOR 7"/>
    <property type="match status" value="1"/>
</dbReference>
<gene>
    <name evidence="9" type="ORF">GIB67_041243</name>
</gene>
<sequence length="521" mass="56667">METESKTEEKSSRLGLKMMQSTESNPYKMMMMVMNPERSFEGGSMFCNGIKSDIYDVSVGVGNGGVGGGGLVRTLQPLNTIKTSGMAGETTMTLRFPFTSAQWAELEQQAMIYKYMMASIPVPTHLLIPLSQSLAASHHSALGRGACFNLRFSSNMDPEPGRCRRTDGKKWRCARDVAPDQKYCERHMHRGRPRSRKHVEAQQELLNNNNNGNNNASNQQTSSLRNTKSPHHFGSTKPSPYSKQSSPCLPLAKPDLKISPFETMVSTSHYNEPRSMGWMMKGEAVPMTSNQQWQQMMQPKQCSGSPVSHQRYEDGLNMNSYTETQQQQSDSCFMFLNPELSSLDDPLGSDQRQTPKGFIDAWSRESNKLTMYPDEKISASTLSLSMSGGEELGLGITDSEVSENGGNGGRNKSQPPSWMNHVSWTTSAPGGPLGEVLQSGSHNGTNGQSSNGGGGLNLMTDGWSISGGDTTTSSPQTTTISSPSGVLQKALASFSDSSGGSSPTFAAAKSEIALQWMSHNK</sequence>
<keyword evidence="5" id="KW-0805">Transcription regulation</keyword>
<comment type="subcellular location">
    <subcellularLocation>
        <location evidence="1 4 5">Nucleus</location>
    </subcellularLocation>
</comment>
<dbReference type="Proteomes" id="UP000541444">
    <property type="component" value="Unassembled WGS sequence"/>
</dbReference>
<evidence type="ECO:0000256" key="1">
    <source>
        <dbReference type="ARBA" id="ARBA00004123"/>
    </source>
</evidence>
<accession>A0A7J7LME8</accession>
<evidence type="ECO:0000313" key="10">
    <source>
        <dbReference type="Proteomes" id="UP000541444"/>
    </source>
</evidence>
<feature type="compositionally biased region" description="Polar residues" evidence="6">
    <location>
        <begin position="410"/>
        <end position="428"/>
    </location>
</feature>